<organism evidence="2">
    <name type="scientific">marine metagenome</name>
    <dbReference type="NCBI Taxonomy" id="408172"/>
    <lineage>
        <taxon>unclassified sequences</taxon>
        <taxon>metagenomes</taxon>
        <taxon>ecological metagenomes</taxon>
    </lineage>
</organism>
<evidence type="ECO:0000256" key="1">
    <source>
        <dbReference type="SAM" id="MobiDB-lite"/>
    </source>
</evidence>
<evidence type="ECO:0000313" key="2">
    <source>
        <dbReference type="EMBL" id="SVC95009.1"/>
    </source>
</evidence>
<feature type="non-terminal residue" evidence="2">
    <location>
        <position position="1"/>
    </location>
</feature>
<feature type="region of interest" description="Disordered" evidence="1">
    <location>
        <begin position="1"/>
        <end position="20"/>
    </location>
</feature>
<dbReference type="AlphaFoldDB" id="A0A382RBE2"/>
<name>A0A382RBE2_9ZZZZ</name>
<gene>
    <name evidence="2" type="ORF">METZ01_LOCUS347863</name>
</gene>
<accession>A0A382RBE2</accession>
<protein>
    <submittedName>
        <fullName evidence="2">Uncharacterized protein</fullName>
    </submittedName>
</protein>
<sequence length="107" mass="11509">VKKSTSNGESVKDDDDAEQPGNRAAIALVLVMSVVVHANSTPAGGEDGQGASNQLASGLLVAADTLSESSQRRAIAFFLVARQRLRSRLGNRRLWRQIEATEGHLRR</sequence>
<reference evidence="2" key="1">
    <citation type="submission" date="2018-05" db="EMBL/GenBank/DDBJ databases">
        <authorList>
            <person name="Lanie J.A."/>
            <person name="Ng W.-L."/>
            <person name="Kazmierczak K.M."/>
            <person name="Andrzejewski T.M."/>
            <person name="Davidsen T.M."/>
            <person name="Wayne K.J."/>
            <person name="Tettelin H."/>
            <person name="Glass J.I."/>
            <person name="Rusch D."/>
            <person name="Podicherti R."/>
            <person name="Tsui H.-C.T."/>
            <person name="Winkler M.E."/>
        </authorList>
    </citation>
    <scope>NUCLEOTIDE SEQUENCE</scope>
</reference>
<proteinExistence type="predicted"/>
<dbReference type="EMBL" id="UINC01120490">
    <property type="protein sequence ID" value="SVC95009.1"/>
    <property type="molecule type" value="Genomic_DNA"/>
</dbReference>